<keyword evidence="2" id="KW-0732">Signal</keyword>
<dbReference type="InterPro" id="IPR006059">
    <property type="entry name" value="SBP"/>
</dbReference>
<sequence length="440" mass="49835">MTCPAAFISYLKEEKMKRLLALFLSFTCMILPGCSAEQSGAGEKQKTLTVYSTISSDSERAVFRKLADSFQKEHPDIQVNVHFPGNDYENMMRVRMAAGDMPDLFDTHGWAKIRYGEYTADLSGMSWTKRLDPNLNSMLKDAKGRIYAFPLNQAKDGLAYNRTLLEKYGIKPPETMDDFMKALRQIKEKSGGTVTPFWFAGYEKSSFAQYYDQFAAPLLITDPAHRYKKQLLNGTFRWTHFTYLSDKLKEMQKENLLNIDAVTAKRSQLIELMAQNKIAFTLQGGTLGQDVAQINPKVKVGIIPTPAVHKGDAPVWIGGERYTLAAFKDSPRLEEAKQFIAFMARPEHAKSIAEATSLPAGLVNVQTDIFYANDYKRYQHIKVQPYFDRLYLPNGMWDVMGTAGQELMADILTPAEISAKLGREYKRLRLQSDSRGAEKE</sequence>
<dbReference type="Pfam" id="PF01547">
    <property type="entry name" value="SBP_bac_1"/>
    <property type="match status" value="1"/>
</dbReference>
<dbReference type="SUPFAM" id="SSF53850">
    <property type="entry name" value="Periplasmic binding protein-like II"/>
    <property type="match status" value="1"/>
</dbReference>
<name>I2C963_BACAY</name>
<evidence type="ECO:0000256" key="5">
    <source>
        <dbReference type="ARBA" id="ARBA00023288"/>
    </source>
</evidence>
<organism evidence="6 7">
    <name type="scientific">Bacillus amyloliquefaciens (strain Y2)</name>
    <name type="common">Bacillus amyloliquefaciens subsp. plantarum (strain B9601-Y2)</name>
    <dbReference type="NCBI Taxonomy" id="1155777"/>
    <lineage>
        <taxon>Bacteria</taxon>
        <taxon>Bacillati</taxon>
        <taxon>Bacillota</taxon>
        <taxon>Bacilli</taxon>
        <taxon>Bacillales</taxon>
        <taxon>Bacillaceae</taxon>
        <taxon>Bacillus</taxon>
        <taxon>Bacillus amyloliquefaciens group</taxon>
    </lineage>
</organism>
<keyword evidence="5" id="KW-0449">Lipoprotein</keyword>
<evidence type="ECO:0000256" key="1">
    <source>
        <dbReference type="ARBA" id="ARBA00022475"/>
    </source>
</evidence>
<keyword evidence="4" id="KW-0564">Palmitate</keyword>
<dbReference type="PATRIC" id="fig|1126211.3.peg.3149"/>
<dbReference type="PANTHER" id="PTHR43649:SF33">
    <property type="entry name" value="POLYGALACTURONAN_RHAMNOGALACTURONAN-BINDING PROTEIN YTCQ"/>
    <property type="match status" value="1"/>
</dbReference>
<reference evidence="6 7" key="1">
    <citation type="journal article" date="2012" name="J. Biotechnol.">
        <title>Genome sequence of the plant growth promoting strain Bacillus amyloliquefaciens subsp. plantarum B9601-Y2 and expression of mersacidin and other secondary metabolites.</title>
        <authorList>
            <person name="He P."/>
            <person name="Hao K."/>
            <person name="Blom J."/>
            <person name="Ruckert C."/>
            <person name="Vater J."/>
            <person name="Mao Z."/>
            <person name="Wu Y."/>
            <person name="Hou M."/>
            <person name="He P."/>
            <person name="He Y."/>
            <person name="Borriss R."/>
        </authorList>
    </citation>
    <scope>NUCLEOTIDE SEQUENCE [LARGE SCALE GENOMIC DNA]</scope>
    <source>
        <strain evidence="6">Y2</strain>
    </source>
</reference>
<dbReference type="PANTHER" id="PTHR43649">
    <property type="entry name" value="ARABINOSE-BINDING PROTEIN-RELATED"/>
    <property type="match status" value="1"/>
</dbReference>
<gene>
    <name evidence="6" type="primary">msmE</name>
    <name evidence="6" type="ORF">MUS_3303</name>
</gene>
<protein>
    <submittedName>
        <fullName evidence="6">Multiple sugar transport system substrate-binding protein</fullName>
    </submittedName>
</protein>
<dbReference type="InterPro" id="IPR050490">
    <property type="entry name" value="Bact_solute-bd_prot1"/>
</dbReference>
<dbReference type="AlphaFoldDB" id="I2C963"/>
<keyword evidence="1" id="KW-1003">Cell membrane</keyword>
<evidence type="ECO:0000256" key="2">
    <source>
        <dbReference type="ARBA" id="ARBA00022729"/>
    </source>
</evidence>
<keyword evidence="6" id="KW-0813">Transport</keyword>
<evidence type="ECO:0000256" key="3">
    <source>
        <dbReference type="ARBA" id="ARBA00023136"/>
    </source>
</evidence>
<dbReference type="HOGENOM" id="CLU_031285_12_3_9"/>
<evidence type="ECO:0000256" key="4">
    <source>
        <dbReference type="ARBA" id="ARBA00023139"/>
    </source>
</evidence>
<keyword evidence="3" id="KW-0472">Membrane</keyword>
<dbReference type="Gene3D" id="3.40.190.10">
    <property type="entry name" value="Periplasmic binding protein-like II"/>
    <property type="match status" value="2"/>
</dbReference>
<dbReference type="EMBL" id="CP003332">
    <property type="protein sequence ID" value="AFJ63187.1"/>
    <property type="molecule type" value="Genomic_DNA"/>
</dbReference>
<dbReference type="KEGG" id="bqy:MUS_3303"/>
<proteinExistence type="predicted"/>
<keyword evidence="6" id="KW-0762">Sugar transport</keyword>
<accession>I2C963</accession>
<evidence type="ECO:0000313" key="7">
    <source>
        <dbReference type="Proteomes" id="UP000002878"/>
    </source>
</evidence>
<evidence type="ECO:0000313" key="6">
    <source>
        <dbReference type="EMBL" id="AFJ63187.1"/>
    </source>
</evidence>
<dbReference type="Proteomes" id="UP000002878">
    <property type="component" value="Chromosome"/>
</dbReference>